<dbReference type="EMBL" id="CP070496">
    <property type="protein sequence ID" value="QSB06462.1"/>
    <property type="molecule type" value="Genomic_DNA"/>
</dbReference>
<name>A0A895XRZ1_9ACTN</name>
<dbReference type="RefSeq" id="WP_213172473.1">
    <property type="nucleotide sequence ID" value="NZ_CP070496.1"/>
</dbReference>
<gene>
    <name evidence="1" type="ORF">JQS30_06050</name>
</gene>
<proteinExistence type="predicted"/>
<sequence>MDSHGGIAYWYFHRELTCQGWDAWSFFYHINSRAELYEIATELMYDRVADQLKECDDYQANGALIWARALAETIGRWKDIEAIPGVSESSSLTEFQQRHPDTVLPRFDLGVTHWDPTIH</sequence>
<dbReference type="Proteomes" id="UP000662939">
    <property type="component" value="Chromosome"/>
</dbReference>
<evidence type="ECO:0000313" key="2">
    <source>
        <dbReference type="Proteomes" id="UP000662939"/>
    </source>
</evidence>
<organism evidence="1 2">
    <name type="scientific">Natronoglycomyces albus</name>
    <dbReference type="NCBI Taxonomy" id="2811108"/>
    <lineage>
        <taxon>Bacteria</taxon>
        <taxon>Bacillati</taxon>
        <taxon>Actinomycetota</taxon>
        <taxon>Actinomycetes</taxon>
        <taxon>Glycomycetales</taxon>
        <taxon>Glycomycetaceae</taxon>
        <taxon>Natronoglycomyces</taxon>
    </lineage>
</organism>
<protein>
    <submittedName>
        <fullName evidence="1">Uncharacterized protein</fullName>
    </submittedName>
</protein>
<reference evidence="1" key="1">
    <citation type="submission" date="2021-02" db="EMBL/GenBank/DDBJ databases">
        <title>Natronoglycomyces albus gen. nov., sp. nov, a haloalkaliphilic actinobacterium from a soda solonchak soil.</title>
        <authorList>
            <person name="Sorokin D.Y."/>
            <person name="Khijniak T.V."/>
            <person name="Zakharycheva A.P."/>
            <person name="Boueva O.V."/>
            <person name="Ariskina E.V."/>
            <person name="Hahnke R.L."/>
            <person name="Bunk B."/>
            <person name="Sproer C."/>
            <person name="Schumann P."/>
            <person name="Evtushenko L.I."/>
            <person name="Kublanov I.V."/>
        </authorList>
    </citation>
    <scope>NUCLEOTIDE SEQUENCE</scope>
    <source>
        <strain evidence="1">DSM 106290</strain>
    </source>
</reference>
<dbReference type="KEGG" id="nav:JQS30_06050"/>
<dbReference type="AlphaFoldDB" id="A0A895XRZ1"/>
<keyword evidence="2" id="KW-1185">Reference proteome</keyword>
<accession>A0A895XRZ1</accession>
<evidence type="ECO:0000313" key="1">
    <source>
        <dbReference type="EMBL" id="QSB06462.1"/>
    </source>
</evidence>